<sequence length="602" mass="66648">MYILSIIRSIYAVLSKEQRNKMLLLQLFFAFSAIVQVVGVASIAPFIGIISNPDSIHTNPVFQKIYSLGNFTSSQSFILAFALLSIAMIFISNGISALTLWLQLKFSIYLGSSFQYQLFDRFINRDYLFHKSTNYNKLISIISSDAPRFIYMVLQPYLMMCSQAFVAFIILIGLLFLDPVIAIGSALLIGGAYLGTYWIIKRSLKKHGELITARNRAIQSLLSESFIGIKDIKLNSLESKYTANYRSINKKGLDSTAYISLSGELPRFAIETISFSAILLFAILLLSQNSDSAGIVSILSIYAIAGYKLLPTMQQMYKSISSISANGMVVLELKSNLDVITHSSENSASPMRDINEINLTNIRYQYPKTDKPVLDSVSVNFSKGELNTIAGPSGSGKSTLADIILGLLPAEHGELLVNRNVVAGDLKYSYQRSIGYVPQHIFILDDSVAANVAFGVERENVDIEKVKYALKQANAMEFVEKLPQGINTGLGQDGKLLSGGQRQRIGIARALYRSNQVLILDEPTSALDIESEHEIMQLLNELKNEVLIIVISHRPAAIKLSDKITVIADGKLLANGEYSQLISENEYFKAMIEKGFINEARV</sequence>
<evidence type="ECO:0000256" key="2">
    <source>
        <dbReference type="ARBA" id="ARBA00022692"/>
    </source>
</evidence>
<dbReference type="InterPro" id="IPR039421">
    <property type="entry name" value="Type_1_exporter"/>
</dbReference>
<keyword evidence="6 7" id="KW-0472">Membrane</keyword>
<evidence type="ECO:0000256" key="5">
    <source>
        <dbReference type="ARBA" id="ARBA00022989"/>
    </source>
</evidence>
<dbReference type="InterPro" id="IPR003593">
    <property type="entry name" value="AAA+_ATPase"/>
</dbReference>
<dbReference type="Gene3D" id="1.20.1560.10">
    <property type="entry name" value="ABC transporter type 1, transmembrane domain"/>
    <property type="match status" value="1"/>
</dbReference>
<dbReference type="SUPFAM" id="SSF52540">
    <property type="entry name" value="P-loop containing nucleoside triphosphate hydrolases"/>
    <property type="match status" value="1"/>
</dbReference>
<dbReference type="InterPro" id="IPR017871">
    <property type="entry name" value="ABC_transporter-like_CS"/>
</dbReference>
<dbReference type="Gene3D" id="3.40.50.300">
    <property type="entry name" value="P-loop containing nucleotide triphosphate hydrolases"/>
    <property type="match status" value="1"/>
</dbReference>
<feature type="domain" description="ABC transporter" evidence="8">
    <location>
        <begin position="357"/>
        <end position="594"/>
    </location>
</feature>
<reference evidence="11" key="1">
    <citation type="journal article" date="2019" name="Int. J. Syst. Evol. Microbiol.">
        <title>The Global Catalogue of Microorganisms (GCM) 10K type strain sequencing project: providing services to taxonomists for standard genome sequencing and annotation.</title>
        <authorList>
            <consortium name="The Broad Institute Genomics Platform"/>
            <consortium name="The Broad Institute Genome Sequencing Center for Infectious Disease"/>
            <person name="Wu L."/>
            <person name="Ma J."/>
        </authorList>
    </citation>
    <scope>NUCLEOTIDE SEQUENCE [LARGE SCALE GENOMIC DNA]</scope>
    <source>
        <strain evidence="11">KCTC 32239</strain>
    </source>
</reference>
<comment type="subcellular location">
    <subcellularLocation>
        <location evidence="1">Cell membrane</location>
        <topology evidence="1">Multi-pass membrane protein</topology>
    </subcellularLocation>
</comment>
<feature type="transmembrane region" description="Helical" evidence="7">
    <location>
        <begin position="292"/>
        <end position="310"/>
    </location>
</feature>
<feature type="transmembrane region" description="Helical" evidence="7">
    <location>
        <begin position="157"/>
        <end position="176"/>
    </location>
</feature>
<dbReference type="InterPro" id="IPR003439">
    <property type="entry name" value="ABC_transporter-like_ATP-bd"/>
</dbReference>
<dbReference type="PROSITE" id="PS50929">
    <property type="entry name" value="ABC_TM1F"/>
    <property type="match status" value="1"/>
</dbReference>
<gene>
    <name evidence="10" type="ORF">GCM10011613_28690</name>
</gene>
<dbReference type="GO" id="GO:0005524">
    <property type="term" value="F:ATP binding"/>
    <property type="evidence" value="ECO:0007669"/>
    <property type="project" value="UniProtKB-KW"/>
</dbReference>
<keyword evidence="5 7" id="KW-1133">Transmembrane helix</keyword>
<protein>
    <submittedName>
        <fullName evidence="10">ABC transporter ATP-binding protein</fullName>
    </submittedName>
</protein>
<dbReference type="SMART" id="SM00382">
    <property type="entry name" value="AAA"/>
    <property type="match status" value="1"/>
</dbReference>
<dbReference type="PROSITE" id="PS00211">
    <property type="entry name" value="ABC_TRANSPORTER_1"/>
    <property type="match status" value="1"/>
</dbReference>
<name>A0ABQ3BB23_9GAMM</name>
<dbReference type="InterPro" id="IPR036640">
    <property type="entry name" value="ABC1_TM_sf"/>
</dbReference>
<evidence type="ECO:0000256" key="7">
    <source>
        <dbReference type="SAM" id="Phobius"/>
    </source>
</evidence>
<feature type="domain" description="ABC transmembrane type-1" evidence="9">
    <location>
        <begin position="27"/>
        <end position="322"/>
    </location>
</feature>
<evidence type="ECO:0000256" key="3">
    <source>
        <dbReference type="ARBA" id="ARBA00022741"/>
    </source>
</evidence>
<evidence type="ECO:0000313" key="11">
    <source>
        <dbReference type="Proteomes" id="UP000619761"/>
    </source>
</evidence>
<dbReference type="RefSeq" id="WP_189419842.1">
    <property type="nucleotide sequence ID" value="NZ_BMYZ01000003.1"/>
</dbReference>
<dbReference type="Pfam" id="PF00005">
    <property type="entry name" value="ABC_tran"/>
    <property type="match status" value="1"/>
</dbReference>
<keyword evidence="4 10" id="KW-0067">ATP-binding</keyword>
<dbReference type="PANTHER" id="PTHR24221:SF654">
    <property type="entry name" value="ATP-BINDING CASSETTE SUB-FAMILY B MEMBER 6"/>
    <property type="match status" value="1"/>
</dbReference>
<dbReference type="PANTHER" id="PTHR24221">
    <property type="entry name" value="ATP-BINDING CASSETTE SUB-FAMILY B"/>
    <property type="match status" value="1"/>
</dbReference>
<comment type="caution">
    <text evidence="10">The sequence shown here is derived from an EMBL/GenBank/DDBJ whole genome shotgun (WGS) entry which is preliminary data.</text>
</comment>
<evidence type="ECO:0000256" key="6">
    <source>
        <dbReference type="ARBA" id="ARBA00023136"/>
    </source>
</evidence>
<evidence type="ECO:0000256" key="1">
    <source>
        <dbReference type="ARBA" id="ARBA00004651"/>
    </source>
</evidence>
<accession>A0ABQ3BB23</accession>
<dbReference type="InterPro" id="IPR011527">
    <property type="entry name" value="ABC1_TM_dom"/>
</dbReference>
<feature type="transmembrane region" description="Helical" evidence="7">
    <location>
        <begin position="77"/>
        <end position="102"/>
    </location>
</feature>
<dbReference type="Proteomes" id="UP000619761">
    <property type="component" value="Unassembled WGS sequence"/>
</dbReference>
<evidence type="ECO:0000313" key="10">
    <source>
        <dbReference type="EMBL" id="GGY82206.1"/>
    </source>
</evidence>
<feature type="transmembrane region" description="Helical" evidence="7">
    <location>
        <begin position="182"/>
        <end position="200"/>
    </location>
</feature>
<evidence type="ECO:0000259" key="9">
    <source>
        <dbReference type="PROSITE" id="PS50929"/>
    </source>
</evidence>
<feature type="transmembrane region" description="Helical" evidence="7">
    <location>
        <begin position="23"/>
        <end position="50"/>
    </location>
</feature>
<organism evidence="10 11">
    <name type="scientific">Cellvibrio zantedeschiae</name>
    <dbReference type="NCBI Taxonomy" id="1237077"/>
    <lineage>
        <taxon>Bacteria</taxon>
        <taxon>Pseudomonadati</taxon>
        <taxon>Pseudomonadota</taxon>
        <taxon>Gammaproteobacteria</taxon>
        <taxon>Cellvibrionales</taxon>
        <taxon>Cellvibrionaceae</taxon>
        <taxon>Cellvibrio</taxon>
    </lineage>
</organism>
<dbReference type="PROSITE" id="PS50893">
    <property type="entry name" value="ABC_TRANSPORTER_2"/>
    <property type="match status" value="1"/>
</dbReference>
<proteinExistence type="predicted"/>
<evidence type="ECO:0000259" key="8">
    <source>
        <dbReference type="PROSITE" id="PS50893"/>
    </source>
</evidence>
<keyword evidence="2 7" id="KW-0812">Transmembrane</keyword>
<keyword evidence="3" id="KW-0547">Nucleotide-binding</keyword>
<dbReference type="EMBL" id="BMYZ01000003">
    <property type="protein sequence ID" value="GGY82206.1"/>
    <property type="molecule type" value="Genomic_DNA"/>
</dbReference>
<keyword evidence="11" id="KW-1185">Reference proteome</keyword>
<feature type="transmembrane region" description="Helical" evidence="7">
    <location>
        <begin position="268"/>
        <end position="286"/>
    </location>
</feature>
<dbReference type="InterPro" id="IPR027417">
    <property type="entry name" value="P-loop_NTPase"/>
</dbReference>
<evidence type="ECO:0000256" key="4">
    <source>
        <dbReference type="ARBA" id="ARBA00022840"/>
    </source>
</evidence>
<dbReference type="SUPFAM" id="SSF90123">
    <property type="entry name" value="ABC transporter transmembrane region"/>
    <property type="match status" value="1"/>
</dbReference>